<reference evidence="2 3" key="1">
    <citation type="submission" date="2017-04" db="EMBL/GenBank/DDBJ databases">
        <authorList>
            <person name="Afonso C.L."/>
            <person name="Miller P.J."/>
            <person name="Scott M.A."/>
            <person name="Spackman E."/>
            <person name="Goraichik I."/>
            <person name="Dimitrov K.M."/>
            <person name="Suarez D.L."/>
            <person name="Swayne D.E."/>
        </authorList>
    </citation>
    <scope>NUCLEOTIDE SEQUENCE [LARGE SCALE GENOMIC DNA]</scope>
    <source>
        <strain evidence="2 3">CGMCC 1.10972</strain>
    </source>
</reference>
<accession>A0A1W2DT04</accession>
<keyword evidence="3" id="KW-1185">Reference proteome</keyword>
<proteinExistence type="predicted"/>
<evidence type="ECO:0000313" key="2">
    <source>
        <dbReference type="EMBL" id="SMD00549.1"/>
    </source>
</evidence>
<protein>
    <submittedName>
        <fullName evidence="2">Uncharacterized protein</fullName>
    </submittedName>
</protein>
<dbReference type="EMBL" id="FWXR01000017">
    <property type="protein sequence ID" value="SMD00549.1"/>
    <property type="molecule type" value="Genomic_DNA"/>
</dbReference>
<feature type="signal peptide" evidence="1">
    <location>
        <begin position="1"/>
        <end position="21"/>
    </location>
</feature>
<gene>
    <name evidence="2" type="ORF">SAMN06297251_11797</name>
</gene>
<sequence>MRKVLLTMSALAAAVSFSATAEAKYYKKHVDERSAKCYVVEYIPSTYKYNTKGKLVTGESTTWSGEIVDGGKVYHRRNPAVYMTTKKLVEQDHYTLTGC</sequence>
<evidence type="ECO:0000256" key="1">
    <source>
        <dbReference type="SAM" id="SignalP"/>
    </source>
</evidence>
<dbReference type="Proteomes" id="UP000192656">
    <property type="component" value="Unassembled WGS sequence"/>
</dbReference>
<feature type="chain" id="PRO_5012800173" evidence="1">
    <location>
        <begin position="22"/>
        <end position="99"/>
    </location>
</feature>
<dbReference type="AlphaFoldDB" id="A0A1W2DT04"/>
<evidence type="ECO:0000313" key="3">
    <source>
        <dbReference type="Proteomes" id="UP000192656"/>
    </source>
</evidence>
<organism evidence="2 3">
    <name type="scientific">Fulvimarina manganoxydans</name>
    <dbReference type="NCBI Taxonomy" id="937218"/>
    <lineage>
        <taxon>Bacteria</taxon>
        <taxon>Pseudomonadati</taxon>
        <taxon>Pseudomonadota</taxon>
        <taxon>Alphaproteobacteria</taxon>
        <taxon>Hyphomicrobiales</taxon>
        <taxon>Aurantimonadaceae</taxon>
        <taxon>Fulvimarina</taxon>
    </lineage>
</organism>
<keyword evidence="1" id="KW-0732">Signal</keyword>
<name>A0A1W2DT04_9HYPH</name>